<dbReference type="AlphaFoldDB" id="F7ZC85"/>
<sequence>MVLFLGAAMVMTRLAVETLKRAGRVKPNPNRIDLPANFHVWREATAERPLERARTAFGTFRDQINIMAPPCLLNTQGSGKKASRFIPD</sequence>
<name>F7ZC85_ROSLO</name>
<evidence type="ECO:0000313" key="2">
    <source>
        <dbReference type="Proteomes" id="UP000001353"/>
    </source>
</evidence>
<accession>F7ZC85</accession>
<dbReference type="HOGENOM" id="CLU_2467076_0_0_5"/>
<gene>
    <name evidence="1" type="ordered locus">RLO149_c037440</name>
</gene>
<proteinExistence type="predicted"/>
<dbReference type="KEGG" id="rli:RLO149_c037440"/>
<dbReference type="EMBL" id="CP002623">
    <property type="protein sequence ID" value="AEI95658.1"/>
    <property type="molecule type" value="Genomic_DNA"/>
</dbReference>
<keyword evidence="2" id="KW-1185">Reference proteome</keyword>
<evidence type="ECO:0000313" key="1">
    <source>
        <dbReference type="EMBL" id="AEI95658.1"/>
    </source>
</evidence>
<organism evidence="1 2">
    <name type="scientific">Roseobacter litoralis (strain ATCC 49566 / DSM 6996 / JCM 21268 / NBRC 15278 / OCh 149)</name>
    <dbReference type="NCBI Taxonomy" id="391595"/>
    <lineage>
        <taxon>Bacteria</taxon>
        <taxon>Pseudomonadati</taxon>
        <taxon>Pseudomonadota</taxon>
        <taxon>Alphaproteobacteria</taxon>
        <taxon>Rhodobacterales</taxon>
        <taxon>Roseobacteraceae</taxon>
        <taxon>Roseobacter</taxon>
    </lineage>
</organism>
<reference evidence="1 2" key="1">
    <citation type="journal article" date="2011" name="BMC Genomics">
        <title>Comparative genome analysis and genome-guided physiological analysis of Roseobacter litoralis.</title>
        <authorList>
            <person name="Kalhoefer D."/>
            <person name="Thole S."/>
            <person name="Voget S."/>
            <person name="Lehmann R."/>
            <person name="Liesegang H."/>
            <person name="Wollher A."/>
            <person name="Daniel R."/>
            <person name="Simon M."/>
            <person name="Brinkhoff T."/>
        </authorList>
    </citation>
    <scope>NUCLEOTIDE SEQUENCE [LARGE SCALE GENOMIC DNA]</scope>
    <source>
        <strain evidence="2">ATCC 49566 / DSM 6996 / JCM 21268 / NBRC 15278 / OCh 149</strain>
    </source>
</reference>
<dbReference type="STRING" id="391595.RLO149_c037440"/>
<dbReference type="Proteomes" id="UP000001353">
    <property type="component" value="Chromosome"/>
</dbReference>
<protein>
    <submittedName>
        <fullName evidence="1">Uncharacterized protein</fullName>
    </submittedName>
</protein>
<dbReference type="eggNOG" id="COG0701">
    <property type="taxonomic scope" value="Bacteria"/>
</dbReference>